<dbReference type="Proteomes" id="UP000272942">
    <property type="component" value="Unassembled WGS sequence"/>
</dbReference>
<evidence type="ECO:0000256" key="1">
    <source>
        <dbReference type="SAM" id="MobiDB-lite"/>
    </source>
</evidence>
<feature type="region of interest" description="Disordered" evidence="1">
    <location>
        <begin position="1"/>
        <end position="186"/>
    </location>
</feature>
<reference evidence="2 3" key="2">
    <citation type="submission" date="2018-11" db="EMBL/GenBank/DDBJ databases">
        <authorList>
            <consortium name="Pathogen Informatics"/>
        </authorList>
    </citation>
    <scope>NUCLEOTIDE SEQUENCE [LARGE SCALE GENOMIC DNA]</scope>
    <source>
        <strain evidence="2 3">Egypt</strain>
    </source>
</reference>
<feature type="compositionally biased region" description="Polar residues" evidence="1">
    <location>
        <begin position="114"/>
        <end position="143"/>
    </location>
</feature>
<evidence type="ECO:0000313" key="3">
    <source>
        <dbReference type="Proteomes" id="UP000272942"/>
    </source>
</evidence>
<dbReference type="EMBL" id="UZAN01065395">
    <property type="protein sequence ID" value="VDP93953.1"/>
    <property type="molecule type" value="Genomic_DNA"/>
</dbReference>
<feature type="compositionally biased region" description="Pro residues" evidence="1">
    <location>
        <begin position="87"/>
        <end position="96"/>
    </location>
</feature>
<evidence type="ECO:0000313" key="4">
    <source>
        <dbReference type="WBParaSite" id="ECPE_0001672401-mRNA-1"/>
    </source>
</evidence>
<feature type="compositionally biased region" description="Low complexity" evidence="1">
    <location>
        <begin position="74"/>
        <end position="86"/>
    </location>
</feature>
<name>A0A183BBU6_9TREM</name>
<organism evidence="4">
    <name type="scientific">Echinostoma caproni</name>
    <dbReference type="NCBI Taxonomy" id="27848"/>
    <lineage>
        <taxon>Eukaryota</taxon>
        <taxon>Metazoa</taxon>
        <taxon>Spiralia</taxon>
        <taxon>Lophotrochozoa</taxon>
        <taxon>Platyhelminthes</taxon>
        <taxon>Trematoda</taxon>
        <taxon>Digenea</taxon>
        <taxon>Plagiorchiida</taxon>
        <taxon>Echinostomata</taxon>
        <taxon>Echinostomatoidea</taxon>
        <taxon>Echinostomatidae</taxon>
        <taxon>Echinostoma</taxon>
    </lineage>
</organism>
<protein>
    <submittedName>
        <fullName evidence="4">PAM2 domain-containing protein</fullName>
    </submittedName>
</protein>
<dbReference type="WBParaSite" id="ECPE_0001672401-mRNA-1">
    <property type="protein sequence ID" value="ECPE_0001672401-mRNA-1"/>
    <property type="gene ID" value="ECPE_0001672401"/>
</dbReference>
<keyword evidence="3" id="KW-1185">Reference proteome</keyword>
<feature type="compositionally biased region" description="Low complexity" evidence="1">
    <location>
        <begin position="46"/>
        <end position="64"/>
    </location>
</feature>
<gene>
    <name evidence="2" type="ORF">ECPE_LOCUS16681</name>
</gene>
<proteinExistence type="predicted"/>
<feature type="compositionally biased region" description="Polar residues" evidence="1">
    <location>
        <begin position="149"/>
        <end position="179"/>
    </location>
</feature>
<dbReference type="AlphaFoldDB" id="A0A183BBU6"/>
<feature type="compositionally biased region" description="Polar residues" evidence="1">
    <location>
        <begin position="1"/>
        <end position="40"/>
    </location>
</feature>
<dbReference type="OrthoDB" id="10597217at2759"/>
<accession>A0A183BBU6</accession>
<evidence type="ECO:0000313" key="2">
    <source>
        <dbReference type="EMBL" id="VDP93953.1"/>
    </source>
</evidence>
<sequence length="186" mass="19248">MRRSSEISNNSGLVSPSPTNATGDLSPVNGTNTSELNINVDSEGHPSGPASPDSSSISPSAPLSVNVPVNSATTSPIQRPSSRSSTPSPPPPPPPIQLHYPYPGIQSHLHHGQPRSTGINSPFTPNTTRPASISMTHGMTTKSRPALSSHGSHPANSSYQAPFVSMSPQTQTSRMSFTSPARAGAP</sequence>
<reference evidence="4" key="1">
    <citation type="submission" date="2016-06" db="UniProtKB">
        <authorList>
            <consortium name="WormBaseParasite"/>
        </authorList>
    </citation>
    <scope>IDENTIFICATION</scope>
</reference>